<keyword evidence="3" id="KW-0808">Transferase</keyword>
<dbReference type="InterPro" id="IPR012337">
    <property type="entry name" value="RNaseH-like_sf"/>
</dbReference>
<dbReference type="EMBL" id="LWDE02001319">
    <property type="protein sequence ID" value="KAE8241567.1"/>
    <property type="molecule type" value="Genomic_DNA"/>
</dbReference>
<dbReference type="Gene3D" id="2.40.70.10">
    <property type="entry name" value="Acid Proteases"/>
    <property type="match status" value="1"/>
</dbReference>
<feature type="domain" description="Reverse transcriptase" evidence="20">
    <location>
        <begin position="449"/>
        <end position="629"/>
    </location>
</feature>
<evidence type="ECO:0000256" key="1">
    <source>
        <dbReference type="ARBA" id="ARBA00012493"/>
    </source>
</evidence>
<keyword evidence="14" id="KW-0239">DNA-directed DNA polymerase</keyword>
<keyword evidence="13" id="KW-0695">RNA-directed DNA polymerase</keyword>
<keyword evidence="4" id="KW-0548">Nucleotidyltransferase</keyword>
<dbReference type="InterPro" id="IPR021109">
    <property type="entry name" value="Peptidase_aspartic_dom_sf"/>
</dbReference>
<dbReference type="Gene3D" id="3.30.420.10">
    <property type="entry name" value="Ribonuclease H-like superfamily/Ribonuclease H"/>
    <property type="match status" value="1"/>
</dbReference>
<evidence type="ECO:0000256" key="15">
    <source>
        <dbReference type="ARBA" id="ARBA00023125"/>
    </source>
</evidence>
<proteinExistence type="predicted"/>
<dbReference type="GO" id="GO:0003964">
    <property type="term" value="F:RNA-directed DNA polymerase activity"/>
    <property type="evidence" value="ECO:0007669"/>
    <property type="project" value="UniProtKB-KW"/>
</dbReference>
<feature type="domain" description="Peptidase A2" evidence="19">
    <location>
        <begin position="103"/>
        <end position="187"/>
    </location>
</feature>
<dbReference type="GO" id="GO:0006310">
    <property type="term" value="P:DNA recombination"/>
    <property type="evidence" value="ECO:0007669"/>
    <property type="project" value="UniProtKB-KW"/>
</dbReference>
<accession>A0A8X7SU63</accession>
<dbReference type="Pfam" id="PF24626">
    <property type="entry name" value="SH3_Tf2-1"/>
    <property type="match status" value="1"/>
</dbReference>
<dbReference type="GO" id="GO:0004190">
    <property type="term" value="F:aspartic-type endopeptidase activity"/>
    <property type="evidence" value="ECO:0007669"/>
    <property type="project" value="UniProtKB-KW"/>
</dbReference>
<dbReference type="InterPro" id="IPR041373">
    <property type="entry name" value="RT_RNaseH"/>
</dbReference>
<dbReference type="Pfam" id="PF17919">
    <property type="entry name" value="RT_RNaseH_2"/>
    <property type="match status" value="1"/>
</dbReference>
<dbReference type="PROSITE" id="PS50878">
    <property type="entry name" value="RT_POL"/>
    <property type="match status" value="1"/>
</dbReference>
<keyword evidence="17" id="KW-0511">Multifunctional enzyme</keyword>
<evidence type="ECO:0000256" key="13">
    <source>
        <dbReference type="ARBA" id="ARBA00022918"/>
    </source>
</evidence>
<dbReference type="GO" id="GO:0004519">
    <property type="term" value="F:endonuclease activity"/>
    <property type="evidence" value="ECO:0007669"/>
    <property type="project" value="UniProtKB-KW"/>
</dbReference>
<evidence type="ECO:0000256" key="12">
    <source>
        <dbReference type="ARBA" id="ARBA00022908"/>
    </source>
</evidence>
<evidence type="ECO:0000259" key="19">
    <source>
        <dbReference type="PROSITE" id="PS50175"/>
    </source>
</evidence>
<dbReference type="PANTHER" id="PTHR37984">
    <property type="entry name" value="PROTEIN CBG26694"/>
    <property type="match status" value="1"/>
</dbReference>
<evidence type="ECO:0000256" key="10">
    <source>
        <dbReference type="ARBA" id="ARBA00022842"/>
    </source>
</evidence>
<reference evidence="22" key="2">
    <citation type="journal article" date="2019" name="IMA Fungus">
        <title>Genome sequencing and comparison of five Tilletia species to identify candidate genes for the detection of regulated species infecting wheat.</title>
        <authorList>
            <person name="Nguyen H.D.T."/>
            <person name="Sultana T."/>
            <person name="Kesanakurti P."/>
            <person name="Hambleton S."/>
        </authorList>
    </citation>
    <scope>NUCLEOTIDE SEQUENCE</scope>
    <source>
        <strain evidence="22">DAOMC 236426</strain>
    </source>
</reference>
<dbReference type="PROSITE" id="PS50994">
    <property type="entry name" value="INTEGRASE"/>
    <property type="match status" value="1"/>
</dbReference>
<keyword evidence="7" id="KW-0064">Aspartyl protease</keyword>
<dbReference type="GO" id="GO:0003723">
    <property type="term" value="F:RNA binding"/>
    <property type="evidence" value="ECO:0007669"/>
    <property type="project" value="UniProtKB-KW"/>
</dbReference>
<keyword evidence="8" id="KW-0255">Endonuclease</keyword>
<keyword evidence="10" id="KW-0460">Magnesium</keyword>
<dbReference type="SUPFAM" id="SSF53098">
    <property type="entry name" value="Ribonuclease H-like"/>
    <property type="match status" value="1"/>
</dbReference>
<dbReference type="Proteomes" id="UP000077684">
    <property type="component" value="Unassembled WGS sequence"/>
</dbReference>
<dbReference type="InterPro" id="IPR000477">
    <property type="entry name" value="RT_dom"/>
</dbReference>
<dbReference type="EC" id="2.7.7.49" evidence="1"/>
<gene>
    <name evidence="22" type="ORF">A4X06_0g7490</name>
</gene>
<evidence type="ECO:0000313" key="22">
    <source>
        <dbReference type="EMBL" id="KAE8241567.1"/>
    </source>
</evidence>
<feature type="region of interest" description="Disordered" evidence="18">
    <location>
        <begin position="1210"/>
        <end position="1254"/>
    </location>
</feature>
<reference evidence="22" key="1">
    <citation type="submission" date="2016-04" db="EMBL/GenBank/DDBJ databases">
        <authorList>
            <person name="Nguyen H.D."/>
            <person name="Samba Siva P."/>
            <person name="Cullis J."/>
            <person name="Levesque C.A."/>
            <person name="Hambleton S."/>
        </authorList>
    </citation>
    <scope>NUCLEOTIDE SEQUENCE</scope>
    <source>
        <strain evidence="22">DAOMC 236426</strain>
    </source>
</reference>
<dbReference type="InterPro" id="IPR043128">
    <property type="entry name" value="Rev_trsase/Diguanyl_cyclase"/>
</dbReference>
<dbReference type="InterPro" id="IPR001995">
    <property type="entry name" value="Peptidase_A2_cat"/>
</dbReference>
<dbReference type="GO" id="GO:0005634">
    <property type="term" value="C:nucleus"/>
    <property type="evidence" value="ECO:0007669"/>
    <property type="project" value="UniProtKB-ARBA"/>
</dbReference>
<dbReference type="GO" id="GO:0015074">
    <property type="term" value="P:DNA integration"/>
    <property type="evidence" value="ECO:0007669"/>
    <property type="project" value="UniProtKB-KW"/>
</dbReference>
<evidence type="ECO:0000256" key="8">
    <source>
        <dbReference type="ARBA" id="ARBA00022759"/>
    </source>
</evidence>
<evidence type="ECO:0000256" key="3">
    <source>
        <dbReference type="ARBA" id="ARBA00022679"/>
    </source>
</evidence>
<keyword evidence="15" id="KW-0238">DNA-binding</keyword>
<evidence type="ECO:0000256" key="14">
    <source>
        <dbReference type="ARBA" id="ARBA00022932"/>
    </source>
</evidence>
<keyword evidence="11" id="KW-0694">RNA-binding</keyword>
<evidence type="ECO:0000256" key="9">
    <source>
        <dbReference type="ARBA" id="ARBA00022801"/>
    </source>
</evidence>
<evidence type="ECO:0000256" key="7">
    <source>
        <dbReference type="ARBA" id="ARBA00022750"/>
    </source>
</evidence>
<dbReference type="Pfam" id="PF17917">
    <property type="entry name" value="RT_RNaseH"/>
    <property type="match status" value="1"/>
</dbReference>
<evidence type="ECO:0000256" key="11">
    <source>
        <dbReference type="ARBA" id="ARBA00022884"/>
    </source>
</evidence>
<sequence length="1422" mass="155376">MVCTAMTLGRIPAGWEASRATVKDKIREMGPQSALYFADRSSFHHARSWEVQADDRPLARPVRRGSRVEALPVLDVTGTGLGHRRHVPLTTRIRVNDSESTPLPSLLDTGASLSSIDASLLARLGGTAKGDPIVVHGIGDTRTLGYATITFFIDAHDARGLPIQLEACHDFHVLPSLGPGILLGLDFIVGHQLSIDPSGGRAIAGPYRFAVQESMMGPFAKEAELCLTRDVVVPARSHSWVPVDVGALASDVDYAAHPRLMTNAEESVRLAGPMGMITKATGHILLTNVGDADVRLERRTPVADAIAAHLGDTVAATAESFTLGTPISTPATSSHPQSTAGSSDDEPDAAPIDVFEGEHGFGGHLAKDAATVVVDDHWRVGVGDDSVPDPRIVELLRKHREAFALDGRPGRVVDHEMEIHLRDDAVLRPEAPRRMSPEKLRACDTALDQLLDWDVVEPSASPVSFPVLMVKQQSKWRFCVDYRQLNTATIPDRYPLPHIDAVFDTLTGKTVFSSLDALRGYHQLPVKSEDRWKTAFTCHRGLFQYKTVPFGLRNAPAVFQRLMDRLLAALRWRHAVVYIDDIVVASRSVEEHVWALDQLLTRARAFGLKFGPAKCTFAVSSLVLLGRKVSGAGLAVWKDRASAVTSLAPPTTLRDLYHVLVLFGYYRPFIPNFARVAGPLTALTRGWRYEHVDGRYRLTDAQGKAVSADRVSIDWSEARQKSFEALKSAIANSPVLAHPDSSRPYLLYVDASKEAFAAVLHQWHEDDRLGSPPSSAESARLFALSVLQLPTPLAKERWLVWLREDRYFSPILKDVEAGRDSPWSLANGLLVRRVDGRVALPVGGLSELLRSVHDDGGHFGFTKTLLAVSRDFWRPGLASYVRAWVRYCLTCQAVKVPRRVGSLRVDDDPQSAFEEIALDLLLGLPSCQNGIDAVLVILDVFSRMVILQPCSKDISAAGVAAVISDRVLRMGWRPRRITSDSEAKMTGRDMQALAASLGAVLTLSPLHHQQANVVERFIQTIQVTLQTMCLESSRSWDRRVVPAVELALNSSPNVTTGQRPFDLVFISHPDVVHALFDAPEHDGVGLFDERLAAAVERMEEAKETISAARAVQKQRYDHRRRTLPVLAVGDLVWVRLRDRPVPGVSTSKLVAKKLGPYPVAEVLSTHRVRLALPSPLRIQAEFAVEQLDAVPKGPDPYASVRARPVEAAADGVDNAEPADTASEIGEEGSIGEENGVDVPIGGTHDAPRRSRRVPQLPGALRDFDALRFTASPTTPPDVFAVPSSSPRVVDVDGRAVTFVERPVAFLSRLTSPTEKKMVAAELELCCLAWAFGRLAHLLEGVPVTVVTDHAPLGRMLQSTGPIPYGPTISKCRAILMPHMENLRFVHKPGRKHTNADALSRLVVRSDPGRSALEGGDVLDGVD</sequence>
<dbReference type="InterPro" id="IPR043502">
    <property type="entry name" value="DNA/RNA_pol_sf"/>
</dbReference>
<dbReference type="Gene3D" id="1.10.340.70">
    <property type="match status" value="1"/>
</dbReference>
<dbReference type="InterPro" id="IPR041577">
    <property type="entry name" value="RT_RNaseH_2"/>
</dbReference>
<dbReference type="InterPro" id="IPR050951">
    <property type="entry name" value="Retrovirus_Pol_polyprotein"/>
</dbReference>
<evidence type="ECO:0000256" key="5">
    <source>
        <dbReference type="ARBA" id="ARBA00022722"/>
    </source>
</evidence>
<keyword evidence="9" id="KW-0378">Hydrolase</keyword>
<dbReference type="SUPFAM" id="SSF50630">
    <property type="entry name" value="Acid proteases"/>
    <property type="match status" value="1"/>
</dbReference>
<dbReference type="GO" id="GO:0003677">
    <property type="term" value="F:DNA binding"/>
    <property type="evidence" value="ECO:0007669"/>
    <property type="project" value="UniProtKB-KW"/>
</dbReference>
<keyword evidence="12" id="KW-0229">DNA integration</keyword>
<dbReference type="SUPFAM" id="SSF56672">
    <property type="entry name" value="DNA/RNA polymerases"/>
    <property type="match status" value="2"/>
</dbReference>
<evidence type="ECO:0000256" key="16">
    <source>
        <dbReference type="ARBA" id="ARBA00023172"/>
    </source>
</evidence>
<evidence type="ECO:0000256" key="18">
    <source>
        <dbReference type="SAM" id="MobiDB-lite"/>
    </source>
</evidence>
<evidence type="ECO:0000259" key="21">
    <source>
        <dbReference type="PROSITE" id="PS50994"/>
    </source>
</evidence>
<organism evidence="22 23">
    <name type="scientific">Tilletia controversa</name>
    <name type="common">dwarf bunt fungus</name>
    <dbReference type="NCBI Taxonomy" id="13291"/>
    <lineage>
        <taxon>Eukaryota</taxon>
        <taxon>Fungi</taxon>
        <taxon>Dikarya</taxon>
        <taxon>Basidiomycota</taxon>
        <taxon>Ustilaginomycotina</taxon>
        <taxon>Exobasidiomycetes</taxon>
        <taxon>Tilletiales</taxon>
        <taxon>Tilletiaceae</taxon>
        <taxon>Tilletia</taxon>
    </lineage>
</organism>
<protein>
    <recommendedName>
        <fullName evidence="1">RNA-directed DNA polymerase</fullName>
        <ecNumber evidence="1">2.7.7.49</ecNumber>
    </recommendedName>
</protein>
<dbReference type="GO" id="GO:0006508">
    <property type="term" value="P:proteolysis"/>
    <property type="evidence" value="ECO:0007669"/>
    <property type="project" value="UniProtKB-KW"/>
</dbReference>
<dbReference type="CDD" id="cd00303">
    <property type="entry name" value="retropepsin_like"/>
    <property type="match status" value="1"/>
</dbReference>
<evidence type="ECO:0000313" key="23">
    <source>
        <dbReference type="Proteomes" id="UP000077684"/>
    </source>
</evidence>
<evidence type="ECO:0000256" key="17">
    <source>
        <dbReference type="ARBA" id="ARBA00023268"/>
    </source>
</evidence>
<evidence type="ECO:0000256" key="4">
    <source>
        <dbReference type="ARBA" id="ARBA00022695"/>
    </source>
</evidence>
<dbReference type="CDD" id="cd01647">
    <property type="entry name" value="RT_LTR"/>
    <property type="match status" value="1"/>
</dbReference>
<dbReference type="Pfam" id="PF17921">
    <property type="entry name" value="Integrase_H2C2"/>
    <property type="match status" value="1"/>
</dbReference>
<feature type="domain" description="Integrase catalytic" evidence="21">
    <location>
        <begin position="905"/>
        <end position="1068"/>
    </location>
</feature>
<keyword evidence="2" id="KW-0645">Protease</keyword>
<keyword evidence="6" id="KW-0479">Metal-binding</keyword>
<keyword evidence="23" id="KW-1185">Reference proteome</keyword>
<dbReference type="Gene3D" id="3.30.70.270">
    <property type="match status" value="2"/>
</dbReference>
<dbReference type="InterPro" id="IPR036397">
    <property type="entry name" value="RNaseH_sf"/>
</dbReference>
<dbReference type="InterPro" id="IPR056924">
    <property type="entry name" value="SH3_Tf2-1"/>
</dbReference>
<evidence type="ECO:0000256" key="2">
    <source>
        <dbReference type="ARBA" id="ARBA00022670"/>
    </source>
</evidence>
<feature type="compositionally biased region" description="Polar residues" evidence="18">
    <location>
        <begin position="325"/>
        <end position="342"/>
    </location>
</feature>
<dbReference type="Gene3D" id="3.10.10.10">
    <property type="entry name" value="HIV Type 1 Reverse Transcriptase, subunit A, domain 1"/>
    <property type="match status" value="1"/>
</dbReference>
<evidence type="ECO:0000256" key="6">
    <source>
        <dbReference type="ARBA" id="ARBA00022723"/>
    </source>
</evidence>
<dbReference type="GO" id="GO:0003887">
    <property type="term" value="F:DNA-directed DNA polymerase activity"/>
    <property type="evidence" value="ECO:0007669"/>
    <property type="project" value="UniProtKB-KW"/>
</dbReference>
<dbReference type="PANTHER" id="PTHR37984:SF5">
    <property type="entry name" value="PROTEIN NYNRIN-LIKE"/>
    <property type="match status" value="1"/>
</dbReference>
<dbReference type="InterPro" id="IPR041588">
    <property type="entry name" value="Integrase_H2C2"/>
</dbReference>
<keyword evidence="5" id="KW-0540">Nuclease</keyword>
<dbReference type="InterPro" id="IPR001584">
    <property type="entry name" value="Integrase_cat-core"/>
</dbReference>
<dbReference type="GO" id="GO:0046872">
    <property type="term" value="F:metal ion binding"/>
    <property type="evidence" value="ECO:0007669"/>
    <property type="project" value="UniProtKB-KW"/>
</dbReference>
<feature type="region of interest" description="Disordered" evidence="18">
    <location>
        <begin position="325"/>
        <end position="352"/>
    </location>
</feature>
<evidence type="ECO:0000259" key="20">
    <source>
        <dbReference type="PROSITE" id="PS50878"/>
    </source>
</evidence>
<dbReference type="PROSITE" id="PS50175">
    <property type="entry name" value="ASP_PROT_RETROV"/>
    <property type="match status" value="1"/>
</dbReference>
<dbReference type="Pfam" id="PF00078">
    <property type="entry name" value="RVT_1"/>
    <property type="match status" value="1"/>
</dbReference>
<keyword evidence="16" id="KW-0233">DNA recombination</keyword>
<comment type="caution">
    <text evidence="22">The sequence shown here is derived from an EMBL/GenBank/DDBJ whole genome shotgun (WGS) entry which is preliminary data.</text>
</comment>
<name>A0A8X7SU63_9BASI</name>